<dbReference type="InterPro" id="IPR050109">
    <property type="entry name" value="HTH-type_TetR-like_transc_reg"/>
</dbReference>
<dbReference type="InterPro" id="IPR001647">
    <property type="entry name" value="HTH_TetR"/>
</dbReference>
<evidence type="ECO:0000313" key="6">
    <source>
        <dbReference type="EMBL" id="GAA1615338.1"/>
    </source>
</evidence>
<evidence type="ECO:0000256" key="2">
    <source>
        <dbReference type="ARBA" id="ARBA00023125"/>
    </source>
</evidence>
<dbReference type="InterPro" id="IPR023772">
    <property type="entry name" value="DNA-bd_HTH_TetR-type_CS"/>
</dbReference>
<evidence type="ECO:0000259" key="5">
    <source>
        <dbReference type="PROSITE" id="PS50977"/>
    </source>
</evidence>
<feature type="domain" description="HTH tetR-type" evidence="5">
    <location>
        <begin position="24"/>
        <end position="84"/>
    </location>
</feature>
<evidence type="ECO:0000256" key="4">
    <source>
        <dbReference type="PROSITE-ProRule" id="PRU00335"/>
    </source>
</evidence>
<accession>A0ABN2ES17</accession>
<protein>
    <recommendedName>
        <fullName evidence="5">HTH tetR-type domain-containing protein</fullName>
    </recommendedName>
</protein>
<name>A0ABN2ES17_9ACTN</name>
<dbReference type="Pfam" id="PF00440">
    <property type="entry name" value="TetR_N"/>
    <property type="match status" value="1"/>
</dbReference>
<feature type="DNA-binding region" description="H-T-H motif" evidence="4">
    <location>
        <begin position="47"/>
        <end position="66"/>
    </location>
</feature>
<keyword evidence="7" id="KW-1185">Reference proteome</keyword>
<dbReference type="PRINTS" id="PR00455">
    <property type="entry name" value="HTHTETR"/>
</dbReference>
<comment type="caution">
    <text evidence="6">The sequence shown here is derived from an EMBL/GenBank/DDBJ whole genome shotgun (WGS) entry which is preliminary data.</text>
</comment>
<dbReference type="EMBL" id="BAAAND010000013">
    <property type="protein sequence ID" value="GAA1615338.1"/>
    <property type="molecule type" value="Genomic_DNA"/>
</dbReference>
<dbReference type="InterPro" id="IPR009057">
    <property type="entry name" value="Homeodomain-like_sf"/>
</dbReference>
<dbReference type="PROSITE" id="PS01081">
    <property type="entry name" value="HTH_TETR_1"/>
    <property type="match status" value="1"/>
</dbReference>
<keyword evidence="3" id="KW-0804">Transcription</keyword>
<gene>
    <name evidence="6" type="ORF">GCM10009742_78690</name>
</gene>
<dbReference type="PANTHER" id="PTHR30055">
    <property type="entry name" value="HTH-TYPE TRANSCRIPTIONAL REGULATOR RUTR"/>
    <property type="match status" value="1"/>
</dbReference>
<sequence>MSEPVKKQAKRRPYRSAVRADSARRTRQAIVAAAGELFVAKGYAATSLAEVAEAAGVARPTVFAAFGSKAALLRQALDQALAGDDDPVPVAQRPWFQPVWQASAPADVLEAYAGVCVLIAGRAAPLFEAVHRAADDSPEAEELWQTLRDNRRAGAHMVLEHLLTVGSLTDGLDLGSAVDILAVFNDPAHYANLVLGRGWPEARFRGWLAAAMRSSLLP</sequence>
<keyword evidence="2 4" id="KW-0238">DNA-binding</keyword>
<dbReference type="RefSeq" id="WP_344201582.1">
    <property type="nucleotide sequence ID" value="NZ_BAAAND010000013.1"/>
</dbReference>
<dbReference type="SUPFAM" id="SSF46689">
    <property type="entry name" value="Homeodomain-like"/>
    <property type="match status" value="1"/>
</dbReference>
<dbReference type="Gene3D" id="1.10.357.10">
    <property type="entry name" value="Tetracycline Repressor, domain 2"/>
    <property type="match status" value="1"/>
</dbReference>
<evidence type="ECO:0000256" key="1">
    <source>
        <dbReference type="ARBA" id="ARBA00023015"/>
    </source>
</evidence>
<dbReference type="PANTHER" id="PTHR30055:SF234">
    <property type="entry name" value="HTH-TYPE TRANSCRIPTIONAL REGULATOR BETI"/>
    <property type="match status" value="1"/>
</dbReference>
<dbReference type="Proteomes" id="UP001500190">
    <property type="component" value="Unassembled WGS sequence"/>
</dbReference>
<evidence type="ECO:0000313" key="7">
    <source>
        <dbReference type="Proteomes" id="UP001500190"/>
    </source>
</evidence>
<organism evidence="6 7">
    <name type="scientific">Kribbella karoonensis</name>
    <dbReference type="NCBI Taxonomy" id="324851"/>
    <lineage>
        <taxon>Bacteria</taxon>
        <taxon>Bacillati</taxon>
        <taxon>Actinomycetota</taxon>
        <taxon>Actinomycetes</taxon>
        <taxon>Propionibacteriales</taxon>
        <taxon>Kribbellaceae</taxon>
        <taxon>Kribbella</taxon>
    </lineage>
</organism>
<dbReference type="PROSITE" id="PS50977">
    <property type="entry name" value="HTH_TETR_2"/>
    <property type="match status" value="1"/>
</dbReference>
<keyword evidence="1" id="KW-0805">Transcription regulation</keyword>
<evidence type="ECO:0000256" key="3">
    <source>
        <dbReference type="ARBA" id="ARBA00023163"/>
    </source>
</evidence>
<reference evidence="6 7" key="1">
    <citation type="journal article" date="2019" name="Int. J. Syst. Evol. Microbiol.">
        <title>The Global Catalogue of Microorganisms (GCM) 10K type strain sequencing project: providing services to taxonomists for standard genome sequencing and annotation.</title>
        <authorList>
            <consortium name="The Broad Institute Genomics Platform"/>
            <consortium name="The Broad Institute Genome Sequencing Center for Infectious Disease"/>
            <person name="Wu L."/>
            <person name="Ma J."/>
        </authorList>
    </citation>
    <scope>NUCLEOTIDE SEQUENCE [LARGE SCALE GENOMIC DNA]</scope>
    <source>
        <strain evidence="6 7">JCM 14304</strain>
    </source>
</reference>
<proteinExistence type="predicted"/>